<feature type="compositionally biased region" description="Low complexity" evidence="3">
    <location>
        <begin position="505"/>
        <end position="522"/>
    </location>
</feature>
<evidence type="ECO:0000313" key="5">
    <source>
        <dbReference type="EMBL" id="KAJ2905223.1"/>
    </source>
</evidence>
<dbReference type="EMBL" id="JAKWBI020000035">
    <property type="protein sequence ID" value="KAJ2905223.1"/>
    <property type="molecule type" value="Genomic_DNA"/>
</dbReference>
<keyword evidence="2" id="KW-0963">Cytoplasm</keyword>
<gene>
    <name evidence="5" type="ORF">MKZ38_005925</name>
</gene>
<sequence length="543" mass="60130">MTASYTMTGQFIARPLAGQLLLTQAAGLVTTTTEQIRQDQGRIMVQWTISKLHNENFNLKLEVYHRREREVALEERVQKLEAELSERDQIESSLRTDLVNRDTEIKTQTSAVQEAVNVIMDLEAKLEKYRQGGCDHEDDEAAPSTPTPASRGPSRLEDEITTLARMPSFVSDLSANTENLRNVYLSNQGSALNLARGDVSDARGPSYTPSLSILDEIYGDVRQPRFEAPNREQTPVRELPVRKTKEEKRQAIEKALGDMPHATRQARYEKRESLHPVLTGMPMGRDILPPTPDTMTSSTLGRGRGSKDTLSQQPSIQEAPEKERVPHHVSLSNPSAAPSVTAFNDRKSFDPIQRPRSASEATTAPRWDMSDTESMESDVDIWLRERGRASPDLFSFPSTGPRWDSDQMFGIASATSTLTKGPAPPPPNRRSSLQARTSTPGRPRTRGTPSIVRSDRFNDFFDNRDGATPPPIQLKRIQVEAMPQPDDEGGVLLKDPHNPTPPTTAVPQPVTAPTTPTGPTTPSSGGHKRRWFGLGRVGSLRKG</sequence>
<dbReference type="Proteomes" id="UP001201980">
    <property type="component" value="Unassembled WGS sequence"/>
</dbReference>
<reference evidence="5" key="1">
    <citation type="submission" date="2022-07" db="EMBL/GenBank/DDBJ databases">
        <title>Draft genome sequence of Zalerion maritima ATCC 34329, a (micro)plastics degrading marine fungus.</title>
        <authorList>
            <person name="Paco A."/>
            <person name="Goncalves M.F.M."/>
            <person name="Rocha-Santos T.A.P."/>
            <person name="Alves A."/>
        </authorList>
    </citation>
    <scope>NUCLEOTIDE SEQUENCE</scope>
    <source>
        <strain evidence="5">ATCC 34329</strain>
    </source>
</reference>
<feature type="compositionally biased region" description="Basic and acidic residues" evidence="3">
    <location>
        <begin position="453"/>
        <end position="465"/>
    </location>
</feature>
<evidence type="ECO:0000259" key="4">
    <source>
        <dbReference type="Pfam" id="PF07989"/>
    </source>
</evidence>
<feature type="compositionally biased region" description="Polar residues" evidence="3">
    <location>
        <begin position="330"/>
        <end position="342"/>
    </location>
</feature>
<evidence type="ECO:0000256" key="2">
    <source>
        <dbReference type="ARBA" id="ARBA00022490"/>
    </source>
</evidence>
<evidence type="ECO:0000256" key="3">
    <source>
        <dbReference type="SAM" id="MobiDB-lite"/>
    </source>
</evidence>
<dbReference type="Pfam" id="PF07989">
    <property type="entry name" value="Cnn_1N"/>
    <property type="match status" value="1"/>
</dbReference>
<comment type="caution">
    <text evidence="5">The sequence shown here is derived from an EMBL/GenBank/DDBJ whole genome shotgun (WGS) entry which is preliminary data.</text>
</comment>
<dbReference type="AlphaFoldDB" id="A0AAD5WUL5"/>
<proteinExistence type="predicted"/>
<feature type="region of interest" description="Disordered" evidence="3">
    <location>
        <begin position="485"/>
        <end position="543"/>
    </location>
</feature>
<organism evidence="5 6">
    <name type="scientific">Zalerion maritima</name>
    <dbReference type="NCBI Taxonomy" id="339359"/>
    <lineage>
        <taxon>Eukaryota</taxon>
        <taxon>Fungi</taxon>
        <taxon>Dikarya</taxon>
        <taxon>Ascomycota</taxon>
        <taxon>Pezizomycotina</taxon>
        <taxon>Sordariomycetes</taxon>
        <taxon>Lulworthiomycetidae</taxon>
        <taxon>Lulworthiales</taxon>
        <taxon>Lulworthiaceae</taxon>
        <taxon>Zalerion</taxon>
    </lineage>
</organism>
<protein>
    <recommendedName>
        <fullName evidence="4">Centrosomin N-terminal motif 1 domain-containing protein</fullName>
    </recommendedName>
</protein>
<keyword evidence="6" id="KW-1185">Reference proteome</keyword>
<name>A0AAD5WUL5_9PEZI</name>
<feature type="domain" description="Centrosomin N-terminal motif 1" evidence="4">
    <location>
        <begin position="48"/>
        <end position="111"/>
    </location>
</feature>
<feature type="compositionally biased region" description="Low complexity" evidence="3">
    <location>
        <begin position="436"/>
        <end position="450"/>
    </location>
</feature>
<feature type="region of interest" description="Disordered" evidence="3">
    <location>
        <begin position="279"/>
        <end position="373"/>
    </location>
</feature>
<comment type="subcellular location">
    <subcellularLocation>
        <location evidence="1">Cytoplasm</location>
    </subcellularLocation>
</comment>
<accession>A0AAD5WUL5</accession>
<dbReference type="InterPro" id="IPR012943">
    <property type="entry name" value="Cnn_1N"/>
</dbReference>
<feature type="region of interest" description="Disordered" evidence="3">
    <location>
        <begin position="133"/>
        <end position="155"/>
    </location>
</feature>
<evidence type="ECO:0000256" key="1">
    <source>
        <dbReference type="ARBA" id="ARBA00004496"/>
    </source>
</evidence>
<feature type="region of interest" description="Disordered" evidence="3">
    <location>
        <begin position="416"/>
        <end position="471"/>
    </location>
</feature>
<evidence type="ECO:0000313" key="6">
    <source>
        <dbReference type="Proteomes" id="UP001201980"/>
    </source>
</evidence>